<accession>A0A955I8R1</accession>
<dbReference type="Gene3D" id="3.40.50.10420">
    <property type="entry name" value="NagB/RpiA/CoA transferase-like"/>
    <property type="match status" value="1"/>
</dbReference>
<dbReference type="PANTHER" id="PTHR23407">
    <property type="entry name" value="ATPASE INHIBITOR/5-FORMYLTETRAHYDROFOLATE CYCLO-LIGASE"/>
    <property type="match status" value="1"/>
</dbReference>
<sequence>MYTKPNLRDYFKKLQFQTKYNLDTLLGKIYSQCFDSGTQVFIYQSLKNEVPTKEIINYFIQNNIQVFVPDKKAVDVKPLNQVNPIPDYENMLAIVPGLAFTKDGKRLGRGGGWYDKFFAMHKVKRKIGLCFKEQILKDLPIEEYDVFMDEVITV</sequence>
<protein>
    <recommendedName>
        <fullName evidence="7">5-formyltetrahydrofolate cyclo-ligase</fullName>
    </recommendedName>
</protein>
<dbReference type="GO" id="GO:0035999">
    <property type="term" value="P:tetrahydrofolate interconversion"/>
    <property type="evidence" value="ECO:0007669"/>
    <property type="project" value="TreeGrafter"/>
</dbReference>
<comment type="similarity">
    <text evidence="1">Belongs to the 5-formyltetrahydrofolate cyclo-ligase family.</text>
</comment>
<reference evidence="5" key="2">
    <citation type="journal article" date="2021" name="Microbiome">
        <title>Successional dynamics and alternative stable states in a saline activated sludge microbial community over 9 years.</title>
        <authorList>
            <person name="Wang Y."/>
            <person name="Ye J."/>
            <person name="Ju F."/>
            <person name="Liu L."/>
            <person name="Boyd J.A."/>
            <person name="Deng Y."/>
            <person name="Parks D.H."/>
            <person name="Jiang X."/>
            <person name="Yin X."/>
            <person name="Woodcroft B.J."/>
            <person name="Tyson G.W."/>
            <person name="Hugenholtz P."/>
            <person name="Polz M.F."/>
            <person name="Zhang T."/>
        </authorList>
    </citation>
    <scope>NUCLEOTIDE SEQUENCE</scope>
    <source>
        <strain evidence="5">HKST-UBA13</strain>
    </source>
</reference>
<evidence type="ECO:0000256" key="2">
    <source>
        <dbReference type="ARBA" id="ARBA00022741"/>
    </source>
</evidence>
<dbReference type="GO" id="GO:0030272">
    <property type="term" value="F:5-formyltetrahydrofolate cyclo-ligase activity"/>
    <property type="evidence" value="ECO:0007669"/>
    <property type="project" value="TreeGrafter"/>
</dbReference>
<feature type="binding site" evidence="4">
    <location>
        <begin position="106"/>
        <end position="114"/>
    </location>
    <ligand>
        <name>ATP</name>
        <dbReference type="ChEBI" id="CHEBI:30616"/>
    </ligand>
</feature>
<gene>
    <name evidence="5" type="ORF">KC678_01940</name>
</gene>
<dbReference type="PANTHER" id="PTHR23407:SF1">
    <property type="entry name" value="5-FORMYLTETRAHYDROFOLATE CYCLO-LIGASE"/>
    <property type="match status" value="1"/>
</dbReference>
<name>A0A955I8R1_9BACT</name>
<dbReference type="EMBL" id="JAGQLJ010000040">
    <property type="protein sequence ID" value="MCA9381000.1"/>
    <property type="molecule type" value="Genomic_DNA"/>
</dbReference>
<evidence type="ECO:0000256" key="1">
    <source>
        <dbReference type="ARBA" id="ARBA00010638"/>
    </source>
</evidence>
<dbReference type="InterPro" id="IPR002698">
    <property type="entry name" value="FTHF_cligase"/>
</dbReference>
<evidence type="ECO:0000256" key="3">
    <source>
        <dbReference type="ARBA" id="ARBA00022840"/>
    </source>
</evidence>
<feature type="binding site" evidence="4">
    <location>
        <position position="49"/>
    </location>
    <ligand>
        <name>substrate</name>
    </ligand>
</feature>
<evidence type="ECO:0000256" key="4">
    <source>
        <dbReference type="PIRSR" id="PIRSR006806-1"/>
    </source>
</evidence>
<dbReference type="Proteomes" id="UP000775877">
    <property type="component" value="Unassembled WGS sequence"/>
</dbReference>
<evidence type="ECO:0000313" key="5">
    <source>
        <dbReference type="EMBL" id="MCA9381000.1"/>
    </source>
</evidence>
<dbReference type="InterPro" id="IPR037171">
    <property type="entry name" value="NagB/RpiA_transferase-like"/>
</dbReference>
<dbReference type="AlphaFoldDB" id="A0A955I8R1"/>
<dbReference type="PIRSF" id="PIRSF006806">
    <property type="entry name" value="FTHF_cligase"/>
    <property type="match status" value="1"/>
</dbReference>
<organism evidence="5 6">
    <name type="scientific">Candidatus Dojkabacteria bacterium</name>
    <dbReference type="NCBI Taxonomy" id="2099670"/>
    <lineage>
        <taxon>Bacteria</taxon>
        <taxon>Candidatus Dojkabacteria</taxon>
    </lineage>
</organism>
<keyword evidence="3 4" id="KW-0067">ATP-binding</keyword>
<dbReference type="InterPro" id="IPR024185">
    <property type="entry name" value="FTHF_cligase-like_sf"/>
</dbReference>
<evidence type="ECO:0008006" key="7">
    <source>
        <dbReference type="Google" id="ProtNLM"/>
    </source>
</evidence>
<proteinExistence type="inferred from homology"/>
<reference evidence="5" key="1">
    <citation type="submission" date="2020-04" db="EMBL/GenBank/DDBJ databases">
        <authorList>
            <person name="Zhang T."/>
        </authorList>
    </citation>
    <scope>NUCLEOTIDE SEQUENCE</scope>
    <source>
        <strain evidence="5">HKST-UBA13</strain>
    </source>
</reference>
<dbReference type="GO" id="GO:0009396">
    <property type="term" value="P:folic acid-containing compound biosynthetic process"/>
    <property type="evidence" value="ECO:0007669"/>
    <property type="project" value="TreeGrafter"/>
</dbReference>
<keyword evidence="2 4" id="KW-0547">Nucleotide-binding</keyword>
<dbReference type="GO" id="GO:0005524">
    <property type="term" value="F:ATP binding"/>
    <property type="evidence" value="ECO:0007669"/>
    <property type="project" value="UniProtKB-KW"/>
</dbReference>
<dbReference type="Pfam" id="PF01812">
    <property type="entry name" value="5-FTHF_cyc-lig"/>
    <property type="match status" value="1"/>
</dbReference>
<dbReference type="SUPFAM" id="SSF100950">
    <property type="entry name" value="NagB/RpiA/CoA transferase-like"/>
    <property type="match status" value="1"/>
</dbReference>
<evidence type="ECO:0000313" key="6">
    <source>
        <dbReference type="Proteomes" id="UP000775877"/>
    </source>
</evidence>
<comment type="caution">
    <text evidence="5">The sequence shown here is derived from an EMBL/GenBank/DDBJ whole genome shotgun (WGS) entry which is preliminary data.</text>
</comment>